<gene>
    <name evidence="2" type="ORF">PAL_GLEAN10005628</name>
</gene>
<dbReference type="InParanoid" id="L5KTT4"/>
<feature type="compositionally biased region" description="Polar residues" evidence="1">
    <location>
        <begin position="63"/>
        <end position="79"/>
    </location>
</feature>
<proteinExistence type="predicted"/>
<name>L5KTT4_PTEAL</name>
<keyword evidence="3" id="KW-1185">Reference proteome</keyword>
<reference evidence="3" key="1">
    <citation type="journal article" date="2013" name="Science">
        <title>Comparative analysis of bat genomes provides insight into the evolution of flight and immunity.</title>
        <authorList>
            <person name="Zhang G."/>
            <person name="Cowled C."/>
            <person name="Shi Z."/>
            <person name="Huang Z."/>
            <person name="Bishop-Lilly K.A."/>
            <person name="Fang X."/>
            <person name="Wynne J.W."/>
            <person name="Xiong Z."/>
            <person name="Baker M.L."/>
            <person name="Zhao W."/>
            <person name="Tachedjian M."/>
            <person name="Zhu Y."/>
            <person name="Zhou P."/>
            <person name="Jiang X."/>
            <person name="Ng J."/>
            <person name="Yang L."/>
            <person name="Wu L."/>
            <person name="Xiao J."/>
            <person name="Feng Y."/>
            <person name="Chen Y."/>
            <person name="Sun X."/>
            <person name="Zhang Y."/>
            <person name="Marsh G.A."/>
            <person name="Crameri G."/>
            <person name="Broder C.C."/>
            <person name="Frey K.G."/>
            <person name="Wang L.F."/>
            <person name="Wang J."/>
        </authorList>
    </citation>
    <scope>NUCLEOTIDE SEQUENCE [LARGE SCALE GENOMIC DNA]</scope>
</reference>
<evidence type="ECO:0000256" key="1">
    <source>
        <dbReference type="SAM" id="MobiDB-lite"/>
    </source>
</evidence>
<dbReference type="EMBL" id="KB030557">
    <property type="protein sequence ID" value="ELK14832.1"/>
    <property type="molecule type" value="Genomic_DNA"/>
</dbReference>
<feature type="region of interest" description="Disordered" evidence="1">
    <location>
        <begin position="26"/>
        <end position="86"/>
    </location>
</feature>
<evidence type="ECO:0000313" key="2">
    <source>
        <dbReference type="EMBL" id="ELK14832.1"/>
    </source>
</evidence>
<organism evidence="2 3">
    <name type="scientific">Pteropus alecto</name>
    <name type="common">Black flying fox</name>
    <dbReference type="NCBI Taxonomy" id="9402"/>
    <lineage>
        <taxon>Eukaryota</taxon>
        <taxon>Metazoa</taxon>
        <taxon>Chordata</taxon>
        <taxon>Craniata</taxon>
        <taxon>Vertebrata</taxon>
        <taxon>Euteleostomi</taxon>
        <taxon>Mammalia</taxon>
        <taxon>Eutheria</taxon>
        <taxon>Laurasiatheria</taxon>
        <taxon>Chiroptera</taxon>
        <taxon>Yinpterochiroptera</taxon>
        <taxon>Pteropodoidea</taxon>
        <taxon>Pteropodidae</taxon>
        <taxon>Pteropodinae</taxon>
        <taxon>Pteropus</taxon>
    </lineage>
</organism>
<protein>
    <submittedName>
        <fullName evidence="2">Uncharacterized protein</fullName>
    </submittedName>
</protein>
<evidence type="ECO:0000313" key="3">
    <source>
        <dbReference type="Proteomes" id="UP000010552"/>
    </source>
</evidence>
<sequence>MADVLEANPQITLTPPHGPQIEGCNCQAWRTTGHPQPWPQAPQKAYHPQSNFKSHRKVPGPLQPNSSESAKNADSANNIPPTPSWALHQGRWPRIVLLMLPPHPHLPGEDVLVMPALSKLAEGCDREGPGPRSRT</sequence>
<dbReference type="AlphaFoldDB" id="L5KTT4"/>
<accession>L5KTT4</accession>
<dbReference type="Proteomes" id="UP000010552">
    <property type="component" value="Unassembled WGS sequence"/>
</dbReference>